<evidence type="ECO:0000256" key="2">
    <source>
        <dbReference type="ARBA" id="ARBA00005988"/>
    </source>
</evidence>
<comment type="cofactor">
    <cofactor evidence="1">
        <name>Zn(2+)</name>
        <dbReference type="ChEBI" id="CHEBI:29105"/>
    </cofactor>
</comment>
<dbReference type="eggNOG" id="KOG2649">
    <property type="taxonomic scope" value="Eukaryota"/>
</dbReference>
<evidence type="ECO:0000256" key="9">
    <source>
        <dbReference type="SAM" id="Phobius"/>
    </source>
</evidence>
<evidence type="ECO:0000256" key="1">
    <source>
        <dbReference type="ARBA" id="ARBA00001947"/>
    </source>
</evidence>
<keyword evidence="9" id="KW-0812">Transmembrane</keyword>
<keyword evidence="6" id="KW-0862">Zinc</keyword>
<comment type="similarity">
    <text evidence="2 8">Belongs to the peptidase M14 family.</text>
</comment>
<name>A0A067RC15_ZOONE</name>
<dbReference type="PANTHER" id="PTHR11532">
    <property type="entry name" value="PROTEASE M14 CARBOXYPEPTIDASE"/>
    <property type="match status" value="1"/>
</dbReference>
<dbReference type="Proteomes" id="UP000027135">
    <property type="component" value="Unassembled WGS sequence"/>
</dbReference>
<dbReference type="PANTHER" id="PTHR11532:SF84">
    <property type="entry name" value="CARBOXYPEPTIDASE M"/>
    <property type="match status" value="1"/>
</dbReference>
<keyword evidence="9" id="KW-0472">Membrane</keyword>
<feature type="domain" description="Peptidase M14" evidence="10">
    <location>
        <begin position="29"/>
        <end position="346"/>
    </location>
</feature>
<dbReference type="SUPFAM" id="SSF49464">
    <property type="entry name" value="Carboxypeptidase regulatory domain-like"/>
    <property type="match status" value="1"/>
</dbReference>
<organism evidence="11 12">
    <name type="scientific">Zootermopsis nevadensis</name>
    <name type="common">Dampwood termite</name>
    <dbReference type="NCBI Taxonomy" id="136037"/>
    <lineage>
        <taxon>Eukaryota</taxon>
        <taxon>Metazoa</taxon>
        <taxon>Ecdysozoa</taxon>
        <taxon>Arthropoda</taxon>
        <taxon>Hexapoda</taxon>
        <taxon>Insecta</taxon>
        <taxon>Pterygota</taxon>
        <taxon>Neoptera</taxon>
        <taxon>Polyneoptera</taxon>
        <taxon>Dictyoptera</taxon>
        <taxon>Blattodea</taxon>
        <taxon>Blattoidea</taxon>
        <taxon>Termitoidae</taxon>
        <taxon>Termopsidae</taxon>
        <taxon>Zootermopsis</taxon>
    </lineage>
</organism>
<dbReference type="GO" id="GO:0004181">
    <property type="term" value="F:metallocarboxypeptidase activity"/>
    <property type="evidence" value="ECO:0007669"/>
    <property type="project" value="InterPro"/>
</dbReference>
<dbReference type="Gene3D" id="3.40.630.10">
    <property type="entry name" value="Zn peptidases"/>
    <property type="match status" value="1"/>
</dbReference>
<dbReference type="PROSITE" id="PS52035">
    <property type="entry name" value="PEPTIDASE_M14"/>
    <property type="match status" value="1"/>
</dbReference>
<dbReference type="GO" id="GO:0016485">
    <property type="term" value="P:protein processing"/>
    <property type="evidence" value="ECO:0007669"/>
    <property type="project" value="TreeGrafter"/>
</dbReference>
<dbReference type="GO" id="GO:0008270">
    <property type="term" value="F:zinc ion binding"/>
    <property type="evidence" value="ECO:0007669"/>
    <property type="project" value="InterPro"/>
</dbReference>
<dbReference type="PROSITE" id="PS00133">
    <property type="entry name" value="CARBOXYPEPT_ZN_2"/>
    <property type="match status" value="1"/>
</dbReference>
<dbReference type="InterPro" id="IPR057247">
    <property type="entry name" value="CARBOXYPEPT_ZN_2"/>
</dbReference>
<keyword evidence="4" id="KW-0479">Metal-binding</keyword>
<dbReference type="InterPro" id="IPR000834">
    <property type="entry name" value="Peptidase_M14"/>
</dbReference>
<dbReference type="SMART" id="SM00631">
    <property type="entry name" value="Zn_pept"/>
    <property type="match status" value="1"/>
</dbReference>
<dbReference type="OMA" id="YIFAGCP"/>
<dbReference type="Pfam" id="PF00246">
    <property type="entry name" value="Peptidase_M14"/>
    <property type="match status" value="1"/>
</dbReference>
<gene>
    <name evidence="11" type="ORF">L798_03469</name>
</gene>
<feature type="transmembrane region" description="Helical" evidence="9">
    <location>
        <begin position="517"/>
        <end position="538"/>
    </location>
</feature>
<evidence type="ECO:0000256" key="5">
    <source>
        <dbReference type="ARBA" id="ARBA00022801"/>
    </source>
</evidence>
<evidence type="ECO:0000313" key="12">
    <source>
        <dbReference type="Proteomes" id="UP000027135"/>
    </source>
</evidence>
<evidence type="ECO:0000256" key="3">
    <source>
        <dbReference type="ARBA" id="ARBA00022645"/>
    </source>
</evidence>
<feature type="active site" description="Proton donor/acceptor" evidence="8">
    <location>
        <position position="316"/>
    </location>
</feature>
<keyword evidence="5" id="KW-0378">Hydrolase</keyword>
<evidence type="ECO:0000313" key="11">
    <source>
        <dbReference type="EMBL" id="KDR21431.1"/>
    </source>
</evidence>
<evidence type="ECO:0000256" key="7">
    <source>
        <dbReference type="ARBA" id="ARBA00023180"/>
    </source>
</evidence>
<dbReference type="Gene3D" id="2.60.40.1120">
    <property type="entry name" value="Carboxypeptidase-like, regulatory domain"/>
    <property type="match status" value="1"/>
</dbReference>
<evidence type="ECO:0000256" key="6">
    <source>
        <dbReference type="ARBA" id="ARBA00022833"/>
    </source>
</evidence>
<reference evidence="11 12" key="1">
    <citation type="journal article" date="2014" name="Nat. Commun.">
        <title>Molecular traces of alternative social organization in a termite genome.</title>
        <authorList>
            <person name="Terrapon N."/>
            <person name="Li C."/>
            <person name="Robertson H.M."/>
            <person name="Ji L."/>
            <person name="Meng X."/>
            <person name="Booth W."/>
            <person name="Chen Z."/>
            <person name="Childers C.P."/>
            <person name="Glastad K.M."/>
            <person name="Gokhale K."/>
            <person name="Gowin J."/>
            <person name="Gronenberg W."/>
            <person name="Hermansen R.A."/>
            <person name="Hu H."/>
            <person name="Hunt B.G."/>
            <person name="Huylmans A.K."/>
            <person name="Khalil S.M."/>
            <person name="Mitchell R.D."/>
            <person name="Munoz-Torres M.C."/>
            <person name="Mustard J.A."/>
            <person name="Pan H."/>
            <person name="Reese J.T."/>
            <person name="Scharf M.E."/>
            <person name="Sun F."/>
            <person name="Vogel H."/>
            <person name="Xiao J."/>
            <person name="Yang W."/>
            <person name="Yang Z."/>
            <person name="Yang Z."/>
            <person name="Zhou J."/>
            <person name="Zhu J."/>
            <person name="Brent C.S."/>
            <person name="Elsik C.G."/>
            <person name="Goodisman M.A."/>
            <person name="Liberles D.A."/>
            <person name="Roe R.M."/>
            <person name="Vargo E.L."/>
            <person name="Vilcinskas A."/>
            <person name="Wang J."/>
            <person name="Bornberg-Bauer E."/>
            <person name="Korb J."/>
            <person name="Zhang G."/>
            <person name="Liebig J."/>
        </authorList>
    </citation>
    <scope>NUCLEOTIDE SEQUENCE [LARGE SCALE GENOMIC DNA]</scope>
    <source>
        <tissue evidence="11">Whole organism</tissue>
    </source>
</reference>
<dbReference type="PRINTS" id="PR00765">
    <property type="entry name" value="CRBOXYPTASEA"/>
</dbReference>
<keyword evidence="9" id="KW-1133">Transmembrane helix</keyword>
<dbReference type="AlphaFoldDB" id="A0A067RC15"/>
<proteinExistence type="inferred from homology"/>
<keyword evidence="12" id="KW-1185">Reference proteome</keyword>
<sequence length="539" mass="61361">MLVDSKQLWLWWSILLFVGVYSTPILNFEYHNYSALSQYLHNMATAYPNMTRLYSIGETLRKHKLWVLELSTAPKSSFGIPSVKLIANIHGNEAAGREILLHLIQFFVTNYTNDETVHWLLENTRIHVLPSLNPDGFEISVEGKCEIGPGRENARFVDLNRSFPDHFQSNTKPRQYETQAIEDWLSNNTFVLSASLHGGALVANYPYENVMENTWDAAYRLLNTSELSNKMSPWSHLPPDMREPYPPSISPDDDVFQHLAVVYASTHPTMHFGYPCNRMDREFQGGITNGAAWYPLTGGMQDYNYIYHGCMEITLEISCCKYPLTHDLPTLWDDNRDALLKYISQAHQGVRGVIRDNNTHQPVLTSGLKIEGRDSYFRTSSRGEFWRILLPGTYQLQVQATGYEPQTIKFTVPQKRLEKHLTPTWLDVNMPPVVRKATVVSDQVLLPTNPPDEASTVHYTATQKMVGLTNGHTLSPALFTEITLTSTDFVKLSNTPEADSHKPEKLLSVEDAGSDGIMWTSMKYMVILNMIFVFVLLFI</sequence>
<evidence type="ECO:0000256" key="4">
    <source>
        <dbReference type="ARBA" id="ARBA00022723"/>
    </source>
</evidence>
<dbReference type="EMBL" id="KK852556">
    <property type="protein sequence ID" value="KDR21431.1"/>
    <property type="molecule type" value="Genomic_DNA"/>
</dbReference>
<dbReference type="InterPro" id="IPR008969">
    <property type="entry name" value="CarboxyPept-like_regulatory"/>
</dbReference>
<dbReference type="Pfam" id="PF13620">
    <property type="entry name" value="CarboxypepD_reg"/>
    <property type="match status" value="1"/>
</dbReference>
<dbReference type="GO" id="GO:0005615">
    <property type="term" value="C:extracellular space"/>
    <property type="evidence" value="ECO:0007669"/>
    <property type="project" value="TreeGrafter"/>
</dbReference>
<dbReference type="InterPro" id="IPR050753">
    <property type="entry name" value="Peptidase_M14_domain"/>
</dbReference>
<evidence type="ECO:0000256" key="8">
    <source>
        <dbReference type="PROSITE-ProRule" id="PRU01379"/>
    </source>
</evidence>
<keyword evidence="3 11" id="KW-0121">Carboxypeptidase</keyword>
<dbReference type="GO" id="GO:0006518">
    <property type="term" value="P:peptide metabolic process"/>
    <property type="evidence" value="ECO:0007669"/>
    <property type="project" value="TreeGrafter"/>
</dbReference>
<dbReference type="SUPFAM" id="SSF53187">
    <property type="entry name" value="Zn-dependent exopeptidases"/>
    <property type="match status" value="1"/>
</dbReference>
<keyword evidence="3 11" id="KW-0645">Protease</keyword>
<keyword evidence="7" id="KW-0325">Glycoprotein</keyword>
<accession>A0A067RC15</accession>
<dbReference type="InParanoid" id="A0A067RC15"/>
<dbReference type="CDD" id="cd11308">
    <property type="entry name" value="Peptidase_M14NE-CP-C_like"/>
    <property type="match status" value="1"/>
</dbReference>
<evidence type="ECO:0000259" key="10">
    <source>
        <dbReference type="PROSITE" id="PS52035"/>
    </source>
</evidence>
<protein>
    <submittedName>
        <fullName evidence="11">Carboxypeptidase M</fullName>
    </submittedName>
</protein>